<evidence type="ECO:0000313" key="4">
    <source>
        <dbReference type="Proteomes" id="UP000070401"/>
    </source>
</evidence>
<dbReference type="SUPFAM" id="SSF102405">
    <property type="entry name" value="MCP/YpsA-like"/>
    <property type="match status" value="1"/>
</dbReference>
<dbReference type="InterPro" id="IPR057666">
    <property type="entry name" value="DrpA_SLOG"/>
</dbReference>
<dbReference type="PATRIC" id="fig|851.8.peg.669"/>
<dbReference type="Gene3D" id="3.40.50.450">
    <property type="match status" value="1"/>
</dbReference>
<dbReference type="Pfam" id="PF02481">
    <property type="entry name" value="DNA_processg_A"/>
    <property type="match status" value="1"/>
</dbReference>
<dbReference type="AlphaFoldDB" id="A0A133P640"/>
<name>A0A133P640_FUSNU</name>
<dbReference type="STRING" id="1408287.GCA_000493815_00715"/>
<gene>
    <name evidence="3" type="ORF">HMPREF3221_00663</name>
</gene>
<feature type="domain" description="Smf/DprA SLOG" evidence="2">
    <location>
        <begin position="96"/>
        <end position="272"/>
    </location>
</feature>
<dbReference type="GO" id="GO:0009294">
    <property type="term" value="P:DNA-mediated transformation"/>
    <property type="evidence" value="ECO:0007669"/>
    <property type="project" value="InterPro"/>
</dbReference>
<evidence type="ECO:0000259" key="2">
    <source>
        <dbReference type="Pfam" id="PF02481"/>
    </source>
</evidence>
<accession>A0A133P640</accession>
<reference evidence="4" key="1">
    <citation type="submission" date="2016-01" db="EMBL/GenBank/DDBJ databases">
        <authorList>
            <person name="Mitreva M."/>
            <person name="Pepin K.H."/>
            <person name="Mihindukulasuriya K.A."/>
            <person name="Fulton R."/>
            <person name="Fronick C."/>
            <person name="O'Laughlin M."/>
            <person name="Miner T."/>
            <person name="Herter B."/>
            <person name="Rosa B.A."/>
            <person name="Cordes M."/>
            <person name="Tomlinson C."/>
            <person name="Wollam A."/>
            <person name="Palsikar V.B."/>
            <person name="Mardis E.R."/>
            <person name="Wilson R.K."/>
        </authorList>
    </citation>
    <scope>NUCLEOTIDE SEQUENCE [LARGE SCALE GENOMIC DNA]</scope>
    <source>
        <strain evidence="4">MJR7757B</strain>
    </source>
</reference>
<dbReference type="EMBL" id="LRPY01000058">
    <property type="protein sequence ID" value="KXA24064.1"/>
    <property type="molecule type" value="Genomic_DNA"/>
</dbReference>
<evidence type="ECO:0000256" key="1">
    <source>
        <dbReference type="ARBA" id="ARBA00006525"/>
    </source>
</evidence>
<comment type="similarity">
    <text evidence="1">Belongs to the DprA/Smf family.</text>
</comment>
<keyword evidence="4" id="KW-1185">Reference proteome</keyword>
<dbReference type="PANTHER" id="PTHR43022:SF1">
    <property type="entry name" value="PROTEIN SMF"/>
    <property type="match status" value="1"/>
</dbReference>
<dbReference type="PANTHER" id="PTHR43022">
    <property type="entry name" value="PROTEIN SMF"/>
    <property type="match status" value="1"/>
</dbReference>
<dbReference type="Proteomes" id="UP000070401">
    <property type="component" value="Unassembled WGS sequence"/>
</dbReference>
<evidence type="ECO:0000313" key="3">
    <source>
        <dbReference type="EMBL" id="KXA24064.1"/>
    </source>
</evidence>
<proteinExistence type="inferred from homology"/>
<comment type="caution">
    <text evidence="3">The sequence shown here is derived from an EMBL/GenBank/DDBJ whole genome shotgun (WGS) entry which is preliminary data.</text>
</comment>
<dbReference type="InterPro" id="IPR003488">
    <property type="entry name" value="DprA"/>
</dbReference>
<sequence>MEKTMYSKEELLIFSFINSNYDISIQNLTYKIFNFSNKENINFFKLNRIEKIEFLKSFFSENNIEKILNIFDRINLYKIEVEKIIKNCEEKNIKIFYYSYENYPKNLMNIKESSYVIFVKGNLPSNEELEKSFAIVGTRKPSKEGIDFARDIGQYLSKNNIYNISGLALGIDTVGHNMSLQKTGAILGQGLDLEIYPRENIKLAEMILENNGFLLSELIPQTEISLFSLIKRDRLQSALTSGIIIAETGIKGGTVNTFKYAREQKKKIFISEINKEFIEKYRKDLIIVKNSLDFEKKLKNNLEQKNLF</sequence>
<dbReference type="eggNOG" id="COG0758">
    <property type="taxonomic scope" value="Bacteria"/>
</dbReference>
<organism evidence="3 4">
    <name type="scientific">Fusobacterium nucleatum</name>
    <dbReference type="NCBI Taxonomy" id="851"/>
    <lineage>
        <taxon>Bacteria</taxon>
        <taxon>Fusobacteriati</taxon>
        <taxon>Fusobacteriota</taxon>
        <taxon>Fusobacteriia</taxon>
        <taxon>Fusobacteriales</taxon>
        <taxon>Fusobacteriaceae</taxon>
        <taxon>Fusobacterium</taxon>
    </lineage>
</organism>
<protein>
    <submittedName>
        <fullName evidence="3">Putative DNA protecting protein DprA</fullName>
    </submittedName>
</protein>